<dbReference type="RefSeq" id="WP_301570253.1">
    <property type="nucleotide sequence ID" value="NZ_JAPWIE010000002.1"/>
</dbReference>
<evidence type="ECO:0000256" key="1">
    <source>
        <dbReference type="SAM" id="Phobius"/>
    </source>
</evidence>
<keyword evidence="3" id="KW-1185">Reference proteome</keyword>
<keyword evidence="1" id="KW-0472">Membrane</keyword>
<gene>
    <name evidence="2" type="ORF">O4213_07070</name>
</gene>
<proteinExistence type="predicted"/>
<comment type="caution">
    <text evidence="2">The sequence shown here is derived from an EMBL/GenBank/DDBJ whole genome shotgun (WGS) entry which is preliminary data.</text>
</comment>
<sequence>MPGDATERRRRIIRLRAKGWVGFLSGLATFAGVALALFFWAGGSALGAVIGVVVAVVFASITVAVIVSNRHEADDPDLDNRMARLRRARYRSAYPRPESARGQDGGS</sequence>
<protein>
    <submittedName>
        <fullName evidence="2">Uncharacterized protein</fullName>
    </submittedName>
</protein>
<feature type="transmembrane region" description="Helical" evidence="1">
    <location>
        <begin position="46"/>
        <end position="67"/>
    </location>
</feature>
<evidence type="ECO:0000313" key="3">
    <source>
        <dbReference type="Proteomes" id="UP001067235"/>
    </source>
</evidence>
<evidence type="ECO:0000313" key="2">
    <source>
        <dbReference type="EMBL" id="MCZ4549736.1"/>
    </source>
</evidence>
<name>A0ABT4MU11_GORRU</name>
<accession>A0ABT4MU11</accession>
<dbReference type="EMBL" id="JAPWIE010000002">
    <property type="protein sequence ID" value="MCZ4549736.1"/>
    <property type="molecule type" value="Genomic_DNA"/>
</dbReference>
<feature type="transmembrane region" description="Helical" evidence="1">
    <location>
        <begin position="20"/>
        <end position="40"/>
    </location>
</feature>
<keyword evidence="1" id="KW-1133">Transmembrane helix</keyword>
<organism evidence="2 3">
    <name type="scientific">Gordonia rubripertincta</name>
    <name type="common">Rhodococcus corallinus</name>
    <dbReference type="NCBI Taxonomy" id="36822"/>
    <lineage>
        <taxon>Bacteria</taxon>
        <taxon>Bacillati</taxon>
        <taxon>Actinomycetota</taxon>
        <taxon>Actinomycetes</taxon>
        <taxon>Mycobacteriales</taxon>
        <taxon>Gordoniaceae</taxon>
        <taxon>Gordonia</taxon>
    </lineage>
</organism>
<keyword evidence="1" id="KW-0812">Transmembrane</keyword>
<reference evidence="2" key="1">
    <citation type="submission" date="2022-12" db="EMBL/GenBank/DDBJ databases">
        <authorList>
            <person name="Krivoruchko A.V."/>
            <person name="Elkin A."/>
        </authorList>
    </citation>
    <scope>NUCLEOTIDE SEQUENCE</scope>
    <source>
        <strain evidence="2">IEGM 1388</strain>
    </source>
</reference>
<dbReference type="Proteomes" id="UP001067235">
    <property type="component" value="Unassembled WGS sequence"/>
</dbReference>